<evidence type="ECO:0000256" key="8">
    <source>
        <dbReference type="SAM" id="MobiDB-lite"/>
    </source>
</evidence>
<evidence type="ECO:0000256" key="7">
    <source>
        <dbReference type="PROSITE-ProRule" id="PRU00091"/>
    </source>
</evidence>
<protein>
    <submittedName>
        <fullName evidence="11">FYVE RhoGEF and PH domain-containing protein 6</fullName>
    </submittedName>
</protein>
<sequence>MATELSPHTGEAWRPTEASNRAEKHARLRNWQRWPLPLSLPLPGLYLLGAKEAAAAQRAELLCDAVEARPGAVGTPDDAALRERKRERKERETGKERGKRERERKETEKEKERGRRKRKKEERGREERETGKRKRGKRGKREREKRKREREERERKEKERKRERKERGKRKREEREKEKEERERRERKERKRERKEKEKERKRERNGASPTRLGGAAILSPLPGQLDGGVGDYLKNLLEDSADFKDTQDALAVVIEVANHANDIMKQGDNFQKLMQIQYRLTGHHEIVQPGRVFLKEGTLMKLSRKVMQPRMFFLFNDTLLYTTPLQSGMYKLNNMLSLAGMKVKKPTHEAYQNELNIESVERSFILSANSATERDEWLETISRSIEEYTKKRITFNPTKSLEETDQEEEEERPIGSKAPIWIPDTRATMCMICTSEFTLTWRRHHCRACGKIICQACSSNKHGLDYMKNHPARVCDHCFKELQKQDNMYTSKNGSPLNHRLPTNALSTVLHSIPSGRKQKKIPAALKEVSANTEDSSISGYLYRSKGTKKPWKHLWFVIKNKVLYTYAASEDVAALESQPLLGFTVAEVKDEHLESKVFHLLHKNTLFYIFKSDDSQSAQKWIEAFQEATIL</sequence>
<dbReference type="EMBL" id="JAOTOJ010000006">
    <property type="protein sequence ID" value="KAK9399784.1"/>
    <property type="molecule type" value="Genomic_DNA"/>
</dbReference>
<dbReference type="Pfam" id="PF00169">
    <property type="entry name" value="PH"/>
    <property type="match status" value="2"/>
</dbReference>
<dbReference type="PROSITE" id="PS50003">
    <property type="entry name" value="PH_DOMAIN"/>
    <property type="match status" value="2"/>
</dbReference>
<feature type="compositionally biased region" description="Basic residues" evidence="8">
    <location>
        <begin position="158"/>
        <end position="170"/>
    </location>
</feature>
<dbReference type="InterPro" id="IPR011993">
    <property type="entry name" value="PH-like_dom_sf"/>
</dbReference>
<dbReference type="CDD" id="cd15743">
    <property type="entry name" value="FYVE_FGD6"/>
    <property type="match status" value="1"/>
</dbReference>
<evidence type="ECO:0000313" key="12">
    <source>
        <dbReference type="Proteomes" id="UP001474421"/>
    </source>
</evidence>
<gene>
    <name evidence="11" type="ORF">NXF25_012803</name>
</gene>
<feature type="domain" description="FYVE-type" evidence="10">
    <location>
        <begin position="425"/>
        <end position="484"/>
    </location>
</feature>
<dbReference type="SUPFAM" id="SSF50729">
    <property type="entry name" value="PH domain-like"/>
    <property type="match status" value="2"/>
</dbReference>
<keyword evidence="2" id="KW-0963">Cytoplasm</keyword>
<feature type="compositionally biased region" description="Basic and acidic residues" evidence="8">
    <location>
        <begin position="171"/>
        <end position="186"/>
    </location>
</feature>
<dbReference type="Gene3D" id="1.20.900.10">
    <property type="entry name" value="Dbl homology (DH) domain"/>
    <property type="match status" value="1"/>
</dbReference>
<dbReference type="Gene3D" id="2.30.29.30">
    <property type="entry name" value="Pleckstrin-homology domain (PH domain)/Phosphotyrosine-binding domain (PTB)"/>
    <property type="match status" value="2"/>
</dbReference>
<feature type="domain" description="PH" evidence="9">
    <location>
        <begin position="293"/>
        <end position="387"/>
    </location>
</feature>
<comment type="caution">
    <text evidence="11">The sequence shown here is derived from an EMBL/GenBank/DDBJ whole genome shotgun (WGS) entry which is preliminary data.</text>
</comment>
<evidence type="ECO:0000259" key="9">
    <source>
        <dbReference type="PROSITE" id="PS50003"/>
    </source>
</evidence>
<evidence type="ECO:0000256" key="3">
    <source>
        <dbReference type="ARBA" id="ARBA00022658"/>
    </source>
</evidence>
<keyword evidence="6" id="KW-0862">Zinc</keyword>
<keyword evidence="12" id="KW-1185">Reference proteome</keyword>
<accession>A0AAW1BCS7</accession>
<evidence type="ECO:0000256" key="5">
    <source>
        <dbReference type="ARBA" id="ARBA00022771"/>
    </source>
</evidence>
<dbReference type="CDD" id="cd15793">
    <property type="entry name" value="PH1_FGD6"/>
    <property type="match status" value="1"/>
</dbReference>
<evidence type="ECO:0000256" key="2">
    <source>
        <dbReference type="ARBA" id="ARBA00022490"/>
    </source>
</evidence>
<evidence type="ECO:0000313" key="11">
    <source>
        <dbReference type="EMBL" id="KAK9399784.1"/>
    </source>
</evidence>
<comment type="subcellular location">
    <subcellularLocation>
        <location evidence="1">Cytoplasm</location>
    </subcellularLocation>
</comment>
<dbReference type="PROSITE" id="PS50178">
    <property type="entry name" value="ZF_FYVE"/>
    <property type="match status" value="1"/>
</dbReference>
<keyword evidence="5 7" id="KW-0863">Zinc-finger</keyword>
<dbReference type="GO" id="GO:0005085">
    <property type="term" value="F:guanyl-nucleotide exchange factor activity"/>
    <property type="evidence" value="ECO:0007669"/>
    <property type="project" value="UniProtKB-KW"/>
</dbReference>
<dbReference type="PANTHER" id="PTHR12673:SF12">
    <property type="entry name" value="FYVE, RHOGEF AND PH DOMAIN-CONTAINING PROTEIN 6"/>
    <property type="match status" value="1"/>
</dbReference>
<dbReference type="PANTHER" id="PTHR12673">
    <property type="entry name" value="FACIOGENITAL DYSPLASIA PROTEIN"/>
    <property type="match status" value="1"/>
</dbReference>
<evidence type="ECO:0000256" key="1">
    <source>
        <dbReference type="ARBA" id="ARBA00004496"/>
    </source>
</evidence>
<dbReference type="SMART" id="SM00233">
    <property type="entry name" value="PH"/>
    <property type="match status" value="2"/>
</dbReference>
<proteinExistence type="predicted"/>
<dbReference type="FunFam" id="2.30.29.30:FF:000209">
    <property type="entry name" value="FYVE, RhoGEF and PH domain-containing protein 6"/>
    <property type="match status" value="1"/>
</dbReference>
<name>A0AAW1BCS7_CROAD</name>
<dbReference type="SUPFAM" id="SSF48065">
    <property type="entry name" value="DBL homology domain (DH-domain)"/>
    <property type="match status" value="1"/>
</dbReference>
<dbReference type="SMART" id="SM00064">
    <property type="entry name" value="FYVE"/>
    <property type="match status" value="1"/>
</dbReference>
<dbReference type="InterPro" id="IPR051092">
    <property type="entry name" value="FYVE_RhoGEF_PH"/>
</dbReference>
<dbReference type="InterPro" id="IPR017455">
    <property type="entry name" value="Znf_FYVE-rel"/>
</dbReference>
<dbReference type="InterPro" id="IPR000306">
    <property type="entry name" value="Znf_FYVE"/>
</dbReference>
<dbReference type="GO" id="GO:0008270">
    <property type="term" value="F:zinc ion binding"/>
    <property type="evidence" value="ECO:0007669"/>
    <property type="project" value="UniProtKB-KW"/>
</dbReference>
<evidence type="ECO:0000256" key="4">
    <source>
        <dbReference type="ARBA" id="ARBA00022723"/>
    </source>
</evidence>
<dbReference type="GO" id="GO:0005737">
    <property type="term" value="C:cytoplasm"/>
    <property type="evidence" value="ECO:0007669"/>
    <property type="project" value="UniProtKB-SubCell"/>
</dbReference>
<dbReference type="InterPro" id="IPR035899">
    <property type="entry name" value="DBL_dom_sf"/>
</dbReference>
<feature type="compositionally biased region" description="Basic and acidic residues" evidence="8">
    <location>
        <begin position="121"/>
        <end position="130"/>
    </location>
</feature>
<dbReference type="Proteomes" id="UP001474421">
    <property type="component" value="Unassembled WGS sequence"/>
</dbReference>
<dbReference type="CDD" id="cd13237">
    <property type="entry name" value="PH2_FGD5_FGD6"/>
    <property type="match status" value="1"/>
</dbReference>
<keyword evidence="4" id="KW-0479">Metal-binding</keyword>
<dbReference type="Pfam" id="PF01363">
    <property type="entry name" value="FYVE"/>
    <property type="match status" value="1"/>
</dbReference>
<evidence type="ECO:0000256" key="6">
    <source>
        <dbReference type="ARBA" id="ARBA00022833"/>
    </source>
</evidence>
<feature type="compositionally biased region" description="Basic residues" evidence="8">
    <location>
        <begin position="131"/>
        <end position="148"/>
    </location>
</feature>
<evidence type="ECO:0000259" key="10">
    <source>
        <dbReference type="PROSITE" id="PS50178"/>
    </source>
</evidence>
<dbReference type="InterPro" id="IPR037743">
    <property type="entry name" value="FGD6_N_PH"/>
</dbReference>
<dbReference type="InterPro" id="IPR013083">
    <property type="entry name" value="Znf_RING/FYVE/PHD"/>
</dbReference>
<dbReference type="FunFam" id="2.30.29.30:FF:000158">
    <property type="entry name" value="FYVE, RhoGEF and PH domain containing 6"/>
    <property type="match status" value="1"/>
</dbReference>
<reference evidence="11 12" key="1">
    <citation type="journal article" date="2024" name="Proc. Natl. Acad. Sci. U.S.A.">
        <title>The genetic regulatory architecture and epigenomic basis for age-related changes in rattlesnake venom.</title>
        <authorList>
            <person name="Hogan M.P."/>
            <person name="Holding M.L."/>
            <person name="Nystrom G.S."/>
            <person name="Colston T.J."/>
            <person name="Bartlett D.A."/>
            <person name="Mason A.J."/>
            <person name="Ellsworth S.A."/>
            <person name="Rautsaw R.M."/>
            <person name="Lawrence K.C."/>
            <person name="Strickland J.L."/>
            <person name="He B."/>
            <person name="Fraser P."/>
            <person name="Margres M.J."/>
            <person name="Gilbert D.M."/>
            <person name="Gibbs H.L."/>
            <person name="Parkinson C.L."/>
            <person name="Rokyta D.R."/>
        </authorList>
    </citation>
    <scope>NUCLEOTIDE SEQUENCE [LARGE SCALE GENOMIC DNA]</scope>
    <source>
        <strain evidence="11">DRR0105</strain>
    </source>
</reference>
<feature type="domain" description="PH" evidence="9">
    <location>
        <begin position="536"/>
        <end position="632"/>
    </location>
</feature>
<feature type="compositionally biased region" description="Basic and acidic residues" evidence="8">
    <location>
        <begin position="195"/>
        <end position="206"/>
    </location>
</feature>
<organism evidence="11 12">
    <name type="scientific">Crotalus adamanteus</name>
    <name type="common">Eastern diamondback rattlesnake</name>
    <dbReference type="NCBI Taxonomy" id="8729"/>
    <lineage>
        <taxon>Eukaryota</taxon>
        <taxon>Metazoa</taxon>
        <taxon>Chordata</taxon>
        <taxon>Craniata</taxon>
        <taxon>Vertebrata</taxon>
        <taxon>Euteleostomi</taxon>
        <taxon>Lepidosauria</taxon>
        <taxon>Squamata</taxon>
        <taxon>Bifurcata</taxon>
        <taxon>Unidentata</taxon>
        <taxon>Episquamata</taxon>
        <taxon>Toxicofera</taxon>
        <taxon>Serpentes</taxon>
        <taxon>Colubroidea</taxon>
        <taxon>Viperidae</taxon>
        <taxon>Crotalinae</taxon>
        <taxon>Crotalus</taxon>
    </lineage>
</organism>
<dbReference type="InterPro" id="IPR001849">
    <property type="entry name" value="PH_domain"/>
</dbReference>
<feature type="region of interest" description="Disordered" evidence="8">
    <location>
        <begin position="1"/>
        <end position="36"/>
    </location>
</feature>
<keyword evidence="3" id="KW-0344">Guanine-nucleotide releasing factor</keyword>
<feature type="compositionally biased region" description="Basic and acidic residues" evidence="8">
    <location>
        <begin position="79"/>
        <end position="113"/>
    </location>
</feature>
<feature type="region of interest" description="Disordered" evidence="8">
    <location>
        <begin position="67"/>
        <end position="226"/>
    </location>
</feature>
<dbReference type="Gene3D" id="3.30.40.10">
    <property type="entry name" value="Zinc/RING finger domain, C3HC4 (zinc finger)"/>
    <property type="match status" value="1"/>
</dbReference>
<dbReference type="AlphaFoldDB" id="A0AAW1BCS7"/>